<keyword evidence="5" id="KW-0493">Microtubule</keyword>
<feature type="compositionally biased region" description="Polar residues" evidence="8">
    <location>
        <begin position="731"/>
        <end position="744"/>
    </location>
</feature>
<dbReference type="Pfam" id="PF06886">
    <property type="entry name" value="TPX2"/>
    <property type="match status" value="1"/>
</dbReference>
<feature type="domain" description="TPX2 C-terminal" evidence="9">
    <location>
        <begin position="632"/>
        <end position="708"/>
    </location>
</feature>
<dbReference type="GO" id="GO:0060236">
    <property type="term" value="P:regulation of mitotic spindle organization"/>
    <property type="evidence" value="ECO:0007669"/>
    <property type="project" value="InterPro"/>
</dbReference>
<comment type="subcellular location">
    <subcellularLocation>
        <location evidence="2">Cytoplasm</location>
        <location evidence="2">Cytoskeleton</location>
        <location evidence="2">Spindle</location>
    </subcellularLocation>
    <subcellularLocation>
        <location evidence="1">Nucleus</location>
    </subcellularLocation>
</comment>
<feature type="domain" description="TPX2 central" evidence="10">
    <location>
        <begin position="289"/>
        <end position="376"/>
    </location>
</feature>
<dbReference type="Pfam" id="PF12214">
    <property type="entry name" value="TPX2_importin"/>
    <property type="match status" value="2"/>
</dbReference>
<dbReference type="Proteomes" id="UP000886520">
    <property type="component" value="Chromosome 10"/>
</dbReference>
<dbReference type="AlphaFoldDB" id="A0A9D4UVF6"/>
<dbReference type="GO" id="GO:0090307">
    <property type="term" value="P:mitotic spindle assembly"/>
    <property type="evidence" value="ECO:0007669"/>
    <property type="project" value="TreeGrafter"/>
</dbReference>
<dbReference type="InterPro" id="IPR027330">
    <property type="entry name" value="TPX2_central_dom"/>
</dbReference>
<dbReference type="GO" id="GO:0030295">
    <property type="term" value="F:protein kinase activator activity"/>
    <property type="evidence" value="ECO:0007669"/>
    <property type="project" value="TreeGrafter"/>
</dbReference>
<dbReference type="GO" id="GO:0008017">
    <property type="term" value="F:microtubule binding"/>
    <property type="evidence" value="ECO:0007669"/>
    <property type="project" value="TreeGrafter"/>
</dbReference>
<keyword evidence="6" id="KW-0206">Cytoskeleton</keyword>
<keyword evidence="12" id="KW-1185">Reference proteome</keyword>
<feature type="region of interest" description="Disordered" evidence="8">
    <location>
        <begin position="704"/>
        <end position="744"/>
    </location>
</feature>
<evidence type="ECO:0000256" key="7">
    <source>
        <dbReference type="ARBA" id="ARBA00023242"/>
    </source>
</evidence>
<evidence type="ECO:0000313" key="11">
    <source>
        <dbReference type="EMBL" id="KAI5074743.1"/>
    </source>
</evidence>
<keyword evidence="4" id="KW-0963">Cytoplasm</keyword>
<feature type="domain" description="TPX2 central" evidence="10">
    <location>
        <begin position="402"/>
        <end position="485"/>
    </location>
</feature>
<keyword evidence="7" id="KW-0539">Nucleus</keyword>
<dbReference type="InterPro" id="IPR027329">
    <property type="entry name" value="TPX2_C"/>
</dbReference>
<feature type="compositionally biased region" description="Low complexity" evidence="8">
    <location>
        <begin position="375"/>
        <end position="384"/>
    </location>
</feature>
<organism evidence="11 12">
    <name type="scientific">Adiantum capillus-veneris</name>
    <name type="common">Maidenhair fern</name>
    <dbReference type="NCBI Taxonomy" id="13818"/>
    <lineage>
        <taxon>Eukaryota</taxon>
        <taxon>Viridiplantae</taxon>
        <taxon>Streptophyta</taxon>
        <taxon>Embryophyta</taxon>
        <taxon>Tracheophyta</taxon>
        <taxon>Polypodiopsida</taxon>
        <taxon>Polypodiidae</taxon>
        <taxon>Polypodiales</taxon>
        <taxon>Pteridineae</taxon>
        <taxon>Pteridaceae</taxon>
        <taxon>Vittarioideae</taxon>
        <taxon>Adiantum</taxon>
    </lineage>
</organism>
<evidence type="ECO:0000256" key="8">
    <source>
        <dbReference type="SAM" id="MobiDB-lite"/>
    </source>
</evidence>
<dbReference type="InterPro" id="IPR009675">
    <property type="entry name" value="TPX2_fam"/>
</dbReference>
<name>A0A9D4UVF6_ADICA</name>
<evidence type="ECO:0000256" key="6">
    <source>
        <dbReference type="ARBA" id="ARBA00023212"/>
    </source>
</evidence>
<accession>A0A9D4UVF6</accession>
<feature type="region of interest" description="Disordered" evidence="8">
    <location>
        <begin position="144"/>
        <end position="172"/>
    </location>
</feature>
<protein>
    <recommendedName>
        <fullName evidence="13">Protein TPX2</fullName>
    </recommendedName>
</protein>
<feature type="compositionally biased region" description="Basic and acidic residues" evidence="8">
    <location>
        <begin position="271"/>
        <end position="303"/>
    </location>
</feature>
<dbReference type="EMBL" id="JABFUD020000010">
    <property type="protein sequence ID" value="KAI5074743.1"/>
    <property type="molecule type" value="Genomic_DNA"/>
</dbReference>
<evidence type="ECO:0000256" key="1">
    <source>
        <dbReference type="ARBA" id="ARBA00004123"/>
    </source>
</evidence>
<feature type="compositionally biased region" description="Basic and acidic residues" evidence="8">
    <location>
        <begin position="150"/>
        <end position="163"/>
    </location>
</feature>
<comment type="similarity">
    <text evidence="3">Belongs to the TPX2 family.</text>
</comment>
<evidence type="ECO:0000256" key="3">
    <source>
        <dbReference type="ARBA" id="ARBA00005885"/>
    </source>
</evidence>
<dbReference type="GO" id="GO:0005880">
    <property type="term" value="C:nuclear microtubule"/>
    <property type="evidence" value="ECO:0007669"/>
    <property type="project" value="TreeGrafter"/>
</dbReference>
<evidence type="ECO:0000256" key="2">
    <source>
        <dbReference type="ARBA" id="ARBA00004186"/>
    </source>
</evidence>
<evidence type="ECO:0000313" key="12">
    <source>
        <dbReference type="Proteomes" id="UP000886520"/>
    </source>
</evidence>
<evidence type="ECO:0000259" key="10">
    <source>
        <dbReference type="Pfam" id="PF12214"/>
    </source>
</evidence>
<reference evidence="11" key="1">
    <citation type="submission" date="2021-01" db="EMBL/GenBank/DDBJ databases">
        <title>Adiantum capillus-veneris genome.</title>
        <authorList>
            <person name="Fang Y."/>
            <person name="Liao Q."/>
        </authorList>
    </citation>
    <scope>NUCLEOTIDE SEQUENCE</scope>
    <source>
        <strain evidence="11">H3</strain>
        <tissue evidence="11">Leaf</tissue>
    </source>
</reference>
<evidence type="ECO:0008006" key="13">
    <source>
        <dbReference type="Google" id="ProtNLM"/>
    </source>
</evidence>
<gene>
    <name evidence="11" type="ORF">GOP47_0010704</name>
</gene>
<dbReference type="GO" id="GO:0005819">
    <property type="term" value="C:spindle"/>
    <property type="evidence" value="ECO:0007669"/>
    <property type="project" value="UniProtKB-SubCell"/>
</dbReference>
<feature type="region of interest" description="Disordered" evidence="8">
    <location>
        <begin position="271"/>
        <end position="307"/>
    </location>
</feature>
<evidence type="ECO:0000259" key="9">
    <source>
        <dbReference type="Pfam" id="PF06886"/>
    </source>
</evidence>
<comment type="caution">
    <text evidence="11">The sequence shown here is derived from an EMBL/GenBank/DDBJ whole genome shotgun (WGS) entry which is preliminary data.</text>
</comment>
<evidence type="ECO:0000256" key="5">
    <source>
        <dbReference type="ARBA" id="ARBA00022701"/>
    </source>
</evidence>
<dbReference type="OrthoDB" id="1684416at2759"/>
<proteinExistence type="inferred from homology"/>
<sequence>MVAMPSPAIFQFDPDFEFSAPHFYDFTAPESVAQLAEAESWFETSASHGASPFSVHSRDHNMTPEKFKNECYWEQMDASKLPANSKKDLRNCPSDARGIDLGLTDDHKDTEGCTSRDFELSLRTPSEAHKCRALSVSRMQTLTSPNSLPVKRDHTEMSKRAPFTDKPATKPGKSYLLRTTQNHDMQAIKKQKLEGGRLKQITSTNDGKCNVRTPANLTVPKAFNFLTEKRLISARKDNILASQVGKASSPFISMAEKVQRFEMKTRDVFHNPVPHKDDSGSRVQEKSKLKLTRPKEPEFETSQRIRPARVKSTAELEAELLAKMPKFKARPLNKKILEAPSLPSLPKSTPSMPEFQEFHLRTMERALQQASSASLASVSSADSSTFEECRNRRKSAPGAGYTELREPRLQTAARARPAKVKSSEEREQEELAKIPKFKARPLDKKIFWSRGDLGIFRNTKRQVTTPVEFRFATEERVNNQPQTQTALDLFSKLSINPQNENQPPKLTKPEPFHLLTEDRGQKKVDQMLIELKDNQLRELEQRIPKANPLPFTTDYPEVPPKPDPKECTIPQPFYLESVARHRQEMIKRADENRRIEKEEMDHRKFHAQPILCNGSVFVPERSRKPLTEVQEFAFQVDTRALERAEFDRKVAEKQNCYKRFREEYEATKRADEERLIKSMRRTMVPQALPLPIFEKPFIPKRCSKELTRPRSPKLSVTHRRERRSSLTFRRQSSTFSIQKRLQMR</sequence>
<feature type="region of interest" description="Disordered" evidence="8">
    <location>
        <begin position="375"/>
        <end position="406"/>
    </location>
</feature>
<dbReference type="PANTHER" id="PTHR14326">
    <property type="entry name" value="TARGETING PROTEIN FOR XKLP2"/>
    <property type="match status" value="1"/>
</dbReference>
<evidence type="ECO:0000256" key="4">
    <source>
        <dbReference type="ARBA" id="ARBA00022490"/>
    </source>
</evidence>
<dbReference type="PANTHER" id="PTHR14326:SF15">
    <property type="entry name" value="OS06G0130200 PROTEIN"/>
    <property type="match status" value="1"/>
</dbReference>